<dbReference type="PANTHER" id="PTHR43544:SF32">
    <property type="entry name" value="CHAIN DEHYDROGENASE, PUTATIVE (AFU_ORTHOLOGUE AFUA_5G01530)-RELATED"/>
    <property type="match status" value="1"/>
</dbReference>
<comment type="caution">
    <text evidence="3">The sequence shown here is derived from an EMBL/GenBank/DDBJ whole genome shotgun (WGS) entry which is preliminary data.</text>
</comment>
<dbReference type="InterPro" id="IPR051468">
    <property type="entry name" value="Fungal_SecMetab_SDRs"/>
</dbReference>
<dbReference type="SUPFAM" id="SSF51735">
    <property type="entry name" value="NAD(P)-binding Rossmann-fold domains"/>
    <property type="match status" value="1"/>
</dbReference>
<dbReference type="GO" id="GO:0005737">
    <property type="term" value="C:cytoplasm"/>
    <property type="evidence" value="ECO:0007669"/>
    <property type="project" value="TreeGrafter"/>
</dbReference>
<dbReference type="SMART" id="SM00822">
    <property type="entry name" value="PKS_KR"/>
    <property type="match status" value="1"/>
</dbReference>
<dbReference type="PANTHER" id="PTHR43544">
    <property type="entry name" value="SHORT-CHAIN DEHYDROGENASE/REDUCTASE"/>
    <property type="match status" value="1"/>
</dbReference>
<dbReference type="Proteomes" id="UP000580839">
    <property type="component" value="Unassembled WGS sequence"/>
</dbReference>
<dbReference type="InterPro" id="IPR057326">
    <property type="entry name" value="KR_dom"/>
</dbReference>
<dbReference type="GO" id="GO:0019748">
    <property type="term" value="P:secondary metabolic process"/>
    <property type="evidence" value="ECO:0007669"/>
    <property type="project" value="TreeGrafter"/>
</dbReference>
<feature type="domain" description="Ketoreductase" evidence="2">
    <location>
        <begin position="10"/>
        <end position="152"/>
    </location>
</feature>
<reference evidence="3 4" key="1">
    <citation type="submission" date="2020-04" db="EMBL/GenBank/DDBJ databases">
        <title>Metagenomic profiling of ammonia- and methane-oxidizing microorganisms in a Dutch drinking water treatment plant.</title>
        <authorList>
            <person name="Poghosyan L."/>
            <person name="Leucker S."/>
        </authorList>
    </citation>
    <scope>NUCLEOTIDE SEQUENCE [LARGE SCALE GENOMIC DNA]</scope>
    <source>
        <strain evidence="3">S-RSF-IL-03</strain>
    </source>
</reference>
<name>A0A849SIX6_UNCEI</name>
<evidence type="ECO:0000313" key="4">
    <source>
        <dbReference type="Proteomes" id="UP000580839"/>
    </source>
</evidence>
<dbReference type="PRINTS" id="PR00081">
    <property type="entry name" value="GDHRDH"/>
</dbReference>
<dbReference type="AlphaFoldDB" id="A0A849SIX6"/>
<dbReference type="InterPro" id="IPR036291">
    <property type="entry name" value="NAD(P)-bd_dom_sf"/>
</dbReference>
<protein>
    <submittedName>
        <fullName evidence="3">SDR family NAD(P)-dependent oxidoreductase</fullName>
    </submittedName>
</protein>
<sequence>MSEYPSLNGRVALVTGANRGLGLAVARAVAQCGARVLLAARDPAAAAAAVVTALSGTSLAIEAVTLDVANDASVAALAAREPRVDVLINNAGVLEDQDVPGLEVGLDRVRHAFEVHAVGALHLIQRFAPGMRSRGWGRIVNVSSDWGSLAHMESHHLAYRMSKTALNAVTRSLAHELRGTGVLVNALNPGWVRTRMGGATATLTPEQAAGTVMWLATLPKDGPSGEFFNSRREPLAW</sequence>
<dbReference type="Pfam" id="PF00106">
    <property type="entry name" value="adh_short"/>
    <property type="match status" value="1"/>
</dbReference>
<organism evidence="3 4">
    <name type="scientific">Eiseniibacteriota bacterium</name>
    <dbReference type="NCBI Taxonomy" id="2212470"/>
    <lineage>
        <taxon>Bacteria</taxon>
        <taxon>Candidatus Eiseniibacteriota</taxon>
    </lineage>
</organism>
<dbReference type="Gene3D" id="3.40.50.720">
    <property type="entry name" value="NAD(P)-binding Rossmann-like Domain"/>
    <property type="match status" value="1"/>
</dbReference>
<evidence type="ECO:0000256" key="1">
    <source>
        <dbReference type="RuleBase" id="RU000363"/>
    </source>
</evidence>
<dbReference type="EMBL" id="JABFRW010000131">
    <property type="protein sequence ID" value="NOT34566.1"/>
    <property type="molecule type" value="Genomic_DNA"/>
</dbReference>
<dbReference type="GO" id="GO:0016491">
    <property type="term" value="F:oxidoreductase activity"/>
    <property type="evidence" value="ECO:0007669"/>
    <property type="project" value="TreeGrafter"/>
</dbReference>
<evidence type="ECO:0000313" key="3">
    <source>
        <dbReference type="EMBL" id="NOT34566.1"/>
    </source>
</evidence>
<proteinExistence type="inferred from homology"/>
<dbReference type="PRINTS" id="PR00080">
    <property type="entry name" value="SDRFAMILY"/>
</dbReference>
<comment type="similarity">
    <text evidence="1">Belongs to the short-chain dehydrogenases/reductases (SDR) family.</text>
</comment>
<gene>
    <name evidence="3" type="ORF">HOP12_10390</name>
</gene>
<accession>A0A849SIX6</accession>
<evidence type="ECO:0000259" key="2">
    <source>
        <dbReference type="SMART" id="SM00822"/>
    </source>
</evidence>
<dbReference type="InterPro" id="IPR002347">
    <property type="entry name" value="SDR_fam"/>
</dbReference>